<gene>
    <name evidence="5" type="primary">sepF_23</name>
    <name evidence="5" type="ORF">SDC9_99035</name>
</gene>
<organism evidence="5">
    <name type="scientific">bioreactor metagenome</name>
    <dbReference type="NCBI Taxonomy" id="1076179"/>
    <lineage>
        <taxon>unclassified sequences</taxon>
        <taxon>metagenomes</taxon>
        <taxon>ecological metagenomes</taxon>
    </lineage>
</organism>
<protein>
    <submittedName>
        <fullName evidence="5">Cell division protein SepF</fullName>
    </submittedName>
</protein>
<evidence type="ECO:0000256" key="1">
    <source>
        <dbReference type="ARBA" id="ARBA00022618"/>
    </source>
</evidence>
<dbReference type="GO" id="GO:0000917">
    <property type="term" value="P:division septum assembly"/>
    <property type="evidence" value="ECO:0007669"/>
    <property type="project" value="UniProtKB-KW"/>
</dbReference>
<dbReference type="Gene3D" id="3.30.110.150">
    <property type="entry name" value="SepF-like protein"/>
    <property type="match status" value="1"/>
</dbReference>
<sequence length="197" mass="21457">MAGILSKFWNLIGLGDEEEIEEEFEEEVAEQAPAPAPQKFETRSEGVRVLKSPPQQTTPVSSGTMVVNPSTSQSTAPSVNKVVSMPPKGSVAMNTNENSRLVVYAPNRFEEVQVLVDHMKANRPVIVSLEGLDSDLARSMLDFICGATYALEGSMQKVSGNIFLVAPSDVDVSSNLKEALLARDSLVRNRDEKGEKY</sequence>
<comment type="caution">
    <text evidence="5">The sequence shown here is derived from an EMBL/GenBank/DDBJ whole genome shotgun (WGS) entry which is preliminary data.</text>
</comment>
<feature type="compositionally biased region" description="Polar residues" evidence="4">
    <location>
        <begin position="53"/>
        <end position="78"/>
    </location>
</feature>
<dbReference type="InterPro" id="IPR023052">
    <property type="entry name" value="Cell_div_SepF"/>
</dbReference>
<dbReference type="Pfam" id="PF04472">
    <property type="entry name" value="SepF"/>
    <property type="match status" value="1"/>
</dbReference>
<evidence type="ECO:0000256" key="3">
    <source>
        <dbReference type="ARBA" id="ARBA00023306"/>
    </source>
</evidence>
<dbReference type="AlphaFoldDB" id="A0A645AH50"/>
<accession>A0A645AH50</accession>
<dbReference type="InterPro" id="IPR007561">
    <property type="entry name" value="Cell_div_SepF/SepF-rel"/>
</dbReference>
<dbReference type="HAMAP" id="MF_01197">
    <property type="entry name" value="SepF"/>
    <property type="match status" value="1"/>
</dbReference>
<evidence type="ECO:0000256" key="4">
    <source>
        <dbReference type="SAM" id="MobiDB-lite"/>
    </source>
</evidence>
<keyword evidence="3" id="KW-0131">Cell cycle</keyword>
<evidence type="ECO:0000256" key="2">
    <source>
        <dbReference type="ARBA" id="ARBA00023210"/>
    </source>
</evidence>
<keyword evidence="2" id="KW-0717">Septation</keyword>
<dbReference type="PANTHER" id="PTHR35798:SF1">
    <property type="entry name" value="CELL DIVISION PROTEIN SEPF"/>
    <property type="match status" value="1"/>
</dbReference>
<dbReference type="InterPro" id="IPR038594">
    <property type="entry name" value="SepF-like_sf"/>
</dbReference>
<dbReference type="PANTHER" id="PTHR35798">
    <property type="entry name" value="CELL DIVISION PROTEIN SEPF"/>
    <property type="match status" value="1"/>
</dbReference>
<keyword evidence="1 5" id="KW-0132">Cell division</keyword>
<proteinExistence type="inferred from homology"/>
<feature type="region of interest" description="Disordered" evidence="4">
    <location>
        <begin position="28"/>
        <end position="81"/>
    </location>
</feature>
<reference evidence="5" key="1">
    <citation type="submission" date="2019-08" db="EMBL/GenBank/DDBJ databases">
        <authorList>
            <person name="Kucharzyk K."/>
            <person name="Murdoch R.W."/>
            <person name="Higgins S."/>
            <person name="Loffler F."/>
        </authorList>
    </citation>
    <scope>NUCLEOTIDE SEQUENCE</scope>
</reference>
<evidence type="ECO:0000313" key="5">
    <source>
        <dbReference type="EMBL" id="MPM52276.1"/>
    </source>
</evidence>
<name>A0A645AH50_9ZZZZ</name>
<dbReference type="EMBL" id="VSSQ01013788">
    <property type="protein sequence ID" value="MPM52276.1"/>
    <property type="molecule type" value="Genomic_DNA"/>
</dbReference>